<feature type="domain" description="Zinc finger CHC2-type" evidence="13">
    <location>
        <begin position="32"/>
        <end position="86"/>
    </location>
</feature>
<dbReference type="GO" id="GO:0003899">
    <property type="term" value="F:DNA-directed RNA polymerase activity"/>
    <property type="evidence" value="ECO:0007669"/>
    <property type="project" value="UniProtKB-UniRule"/>
</dbReference>
<feature type="domain" description="Toprim" evidence="14">
    <location>
        <begin position="242"/>
        <end position="317"/>
    </location>
</feature>
<comment type="similarity">
    <text evidence="12">Belongs to the DnaG primase family.</text>
</comment>
<dbReference type="PANTHER" id="PTHR30313">
    <property type="entry name" value="DNA PRIMASE"/>
    <property type="match status" value="1"/>
</dbReference>
<dbReference type="Pfam" id="PF01807">
    <property type="entry name" value="Zn_ribbon_DnaG"/>
    <property type="match status" value="1"/>
</dbReference>
<dbReference type="KEGG" id="ccun:CCUN_0285"/>
<evidence type="ECO:0000256" key="2">
    <source>
        <dbReference type="ARBA" id="ARBA00022515"/>
    </source>
</evidence>
<sequence>MSRFNIESFKSQVSIIRVLENYLVLRKEGAYFKALCPFHHEKTPSFIIDENKGFYHCFGCNESGDAIKFVQKFKNLDFFAAVEEIARLEHIELSFNEQSNAYFQNLEFLKQLNEFFKTHLKQNEKAKMYFSNRGIDEEDIEHFSLGYVPKKEEFLRFIDSLNARKKAYELGLVSEKEGVIFANRLSFALKDAYGKVRGFSTRELIKNPHLAKYINSKNSNTFNKSFILYNLCNAKTPAYREKELFIMEGFFDVIAAYKCGLKNAVATCGTAFTTSHLALIFKHIKTSELTLCFVPDKDAPGYKSVIRSLKLCFEQNFFNVKVALLMEKCKDLGEFYQLKGICDLKEHFTFYSGFEFYLRYHLKRLKNAVQKDNFLKEIITLIKNIKQYFIKEQCIQEACAVFGVNANVFNAKIIDKNTALNEDFNVKTCLKTALNNEEFKQRFNFFVSAEFLGEFAQSYKDFLQSSQMDAKLLELCADESINILKPAYFSLALKNLVKTHYLKALMQAKKAKDFQKTMQMSQKIAELSKPF</sequence>
<evidence type="ECO:0000259" key="13">
    <source>
        <dbReference type="SMART" id="SM00400"/>
    </source>
</evidence>
<dbReference type="InterPro" id="IPR016136">
    <property type="entry name" value="DNA_helicase_N/primase_C"/>
</dbReference>
<dbReference type="InterPro" id="IPR006171">
    <property type="entry name" value="TOPRIM_dom"/>
</dbReference>
<organism evidence="15 16">
    <name type="scientific">Campylobacter cuniculorum DSM 23162 = LMG 24588</name>
    <dbReference type="NCBI Taxonomy" id="1121267"/>
    <lineage>
        <taxon>Bacteria</taxon>
        <taxon>Pseudomonadati</taxon>
        <taxon>Campylobacterota</taxon>
        <taxon>Epsilonproteobacteria</taxon>
        <taxon>Campylobacterales</taxon>
        <taxon>Campylobacteraceae</taxon>
        <taxon>Campylobacter</taxon>
    </lineage>
</organism>
<dbReference type="FunFam" id="3.90.580.10:FF:000001">
    <property type="entry name" value="DNA primase"/>
    <property type="match status" value="1"/>
</dbReference>
<keyword evidence="11 12" id="KW-0804">Transcription</keyword>
<dbReference type="Pfam" id="PF13155">
    <property type="entry name" value="Toprim_2"/>
    <property type="match status" value="1"/>
</dbReference>
<protein>
    <recommendedName>
        <fullName evidence="12">DNA primase</fullName>
        <ecNumber evidence="12">2.7.7.101</ecNumber>
    </recommendedName>
</protein>
<evidence type="ECO:0000313" key="15">
    <source>
        <dbReference type="EMBL" id="ARJ55940.1"/>
    </source>
</evidence>
<evidence type="ECO:0000313" key="16">
    <source>
        <dbReference type="Proteomes" id="UP000192902"/>
    </source>
</evidence>
<evidence type="ECO:0000256" key="9">
    <source>
        <dbReference type="ARBA" id="ARBA00022842"/>
    </source>
</evidence>
<name>A0A1W6BV19_9BACT</name>
<evidence type="ECO:0000256" key="5">
    <source>
        <dbReference type="ARBA" id="ARBA00022705"/>
    </source>
</evidence>
<comment type="subunit">
    <text evidence="12">Monomer. Interacts with DnaB.</text>
</comment>
<evidence type="ECO:0000256" key="11">
    <source>
        <dbReference type="ARBA" id="ARBA00023163"/>
    </source>
</evidence>
<dbReference type="GO" id="GO:0000428">
    <property type="term" value="C:DNA-directed RNA polymerase complex"/>
    <property type="evidence" value="ECO:0007669"/>
    <property type="project" value="UniProtKB-KW"/>
</dbReference>
<keyword evidence="7 12" id="KW-0863">Zinc-finger</keyword>
<evidence type="ECO:0000256" key="10">
    <source>
        <dbReference type="ARBA" id="ARBA00023125"/>
    </source>
</evidence>
<dbReference type="SUPFAM" id="SSF57783">
    <property type="entry name" value="Zinc beta-ribbon"/>
    <property type="match status" value="1"/>
</dbReference>
<dbReference type="GO" id="GO:1990077">
    <property type="term" value="C:primosome complex"/>
    <property type="evidence" value="ECO:0007669"/>
    <property type="project" value="UniProtKB-KW"/>
</dbReference>
<dbReference type="InterPro" id="IPR037068">
    <property type="entry name" value="DNA_primase_core_N_sf"/>
</dbReference>
<dbReference type="Gene3D" id="3.90.580.10">
    <property type="entry name" value="Zinc finger, CHC2-type domain"/>
    <property type="match status" value="1"/>
</dbReference>
<comment type="catalytic activity">
    <reaction evidence="12">
        <text>ssDNA + n NTP = ssDNA/pppN(pN)n-1 hybrid + (n-1) diphosphate.</text>
        <dbReference type="EC" id="2.7.7.101"/>
    </reaction>
</comment>
<dbReference type="GO" id="GO:0003677">
    <property type="term" value="F:DNA binding"/>
    <property type="evidence" value="ECO:0007669"/>
    <property type="project" value="UniProtKB-KW"/>
</dbReference>
<dbReference type="GO" id="GO:0006269">
    <property type="term" value="P:DNA replication, synthesis of primer"/>
    <property type="evidence" value="ECO:0007669"/>
    <property type="project" value="UniProtKB-UniRule"/>
</dbReference>
<comment type="cofactor">
    <cofactor evidence="12">
        <name>Zn(2+)</name>
        <dbReference type="ChEBI" id="CHEBI:29105"/>
    </cofactor>
    <text evidence="12">Binds 1 zinc ion per monomer.</text>
</comment>
<dbReference type="InterPro" id="IPR030846">
    <property type="entry name" value="DnaG_bac"/>
</dbReference>
<dbReference type="RefSeq" id="WP_027305289.1">
    <property type="nucleotide sequence ID" value="NZ_CP020867.1"/>
</dbReference>
<dbReference type="InterPro" id="IPR006295">
    <property type="entry name" value="DNA_primase_DnaG"/>
</dbReference>
<dbReference type="InterPro" id="IPR050219">
    <property type="entry name" value="DnaG_primase"/>
</dbReference>
<keyword evidence="5 12" id="KW-0235">DNA replication</keyword>
<dbReference type="AlphaFoldDB" id="A0A1W6BV19"/>
<keyword evidence="2 12" id="KW-0639">Primosome</keyword>
<dbReference type="HAMAP" id="MF_00974">
    <property type="entry name" value="DNA_primase_DnaG"/>
    <property type="match status" value="1"/>
</dbReference>
<evidence type="ECO:0000256" key="6">
    <source>
        <dbReference type="ARBA" id="ARBA00022723"/>
    </source>
</evidence>
<proteinExistence type="inferred from homology"/>
<dbReference type="GO" id="GO:0005737">
    <property type="term" value="C:cytoplasm"/>
    <property type="evidence" value="ECO:0007669"/>
    <property type="project" value="TreeGrafter"/>
</dbReference>
<accession>A0A1W6BV19</accession>
<dbReference type="InterPro" id="IPR034151">
    <property type="entry name" value="TOPRIM_DnaG_bac"/>
</dbReference>
<comment type="function">
    <text evidence="12">RNA polymerase that catalyzes the synthesis of short RNA molecules used as primers for DNA polymerase during DNA replication.</text>
</comment>
<dbReference type="SUPFAM" id="SSF56731">
    <property type="entry name" value="DNA primase core"/>
    <property type="match status" value="1"/>
</dbReference>
<evidence type="ECO:0000259" key="14">
    <source>
        <dbReference type="SMART" id="SM00493"/>
    </source>
</evidence>
<dbReference type="Pfam" id="PF08275">
    <property type="entry name" value="DNAG_N"/>
    <property type="match status" value="1"/>
</dbReference>
<keyword evidence="4 12" id="KW-0548">Nucleotidyltransferase</keyword>
<dbReference type="GO" id="GO:0008270">
    <property type="term" value="F:zinc ion binding"/>
    <property type="evidence" value="ECO:0007669"/>
    <property type="project" value="UniProtKB-UniRule"/>
</dbReference>
<evidence type="ECO:0000256" key="1">
    <source>
        <dbReference type="ARBA" id="ARBA00022478"/>
    </source>
</evidence>
<dbReference type="CDD" id="cd03364">
    <property type="entry name" value="TOPRIM_DnaG_primases"/>
    <property type="match status" value="1"/>
</dbReference>
<reference evidence="15 16" key="1">
    <citation type="submission" date="2017-04" db="EMBL/GenBank/DDBJ databases">
        <title>Complete genome sequence of the Campylobacter cuniculorum type strain LMG24588.</title>
        <authorList>
            <person name="Miller W.G."/>
            <person name="Yee E."/>
            <person name="Revez J."/>
            <person name="Bono J.L."/>
            <person name="Rossi M."/>
        </authorList>
    </citation>
    <scope>NUCLEOTIDE SEQUENCE [LARGE SCALE GENOMIC DNA]</scope>
    <source>
        <strain evidence="15 16">LMG 24588</strain>
    </source>
</reference>
<comment type="domain">
    <text evidence="12">Contains an N-terminal zinc-binding domain, a central core domain that contains the primase activity, and a C-terminal DnaB-binding domain.</text>
</comment>
<dbReference type="STRING" id="1121267.CCUN_0285"/>
<dbReference type="Gene3D" id="1.10.860.10">
    <property type="entry name" value="DNAb Helicase, Chain A"/>
    <property type="match status" value="1"/>
</dbReference>
<dbReference type="NCBIfam" id="TIGR01391">
    <property type="entry name" value="dnaG"/>
    <property type="match status" value="1"/>
</dbReference>
<dbReference type="InterPro" id="IPR036977">
    <property type="entry name" value="DNA_primase_Znf_CHC2"/>
</dbReference>
<keyword evidence="3 12" id="KW-0808">Transferase</keyword>
<dbReference type="InterPro" id="IPR013264">
    <property type="entry name" value="DNAG_N"/>
</dbReference>
<dbReference type="SMART" id="SM00493">
    <property type="entry name" value="TOPRIM"/>
    <property type="match status" value="1"/>
</dbReference>
<dbReference type="EMBL" id="CP020867">
    <property type="protein sequence ID" value="ARJ55940.1"/>
    <property type="molecule type" value="Genomic_DNA"/>
</dbReference>
<keyword evidence="10 12" id="KW-0238">DNA-binding</keyword>
<gene>
    <name evidence="12" type="primary">dnaG</name>
    <name evidence="15" type="ORF">CCUN_0285</name>
</gene>
<dbReference type="InterPro" id="IPR002694">
    <property type="entry name" value="Znf_CHC2"/>
</dbReference>
<evidence type="ECO:0000256" key="12">
    <source>
        <dbReference type="HAMAP-Rule" id="MF_00974"/>
    </source>
</evidence>
<dbReference type="Gene3D" id="3.40.1360.10">
    <property type="match status" value="1"/>
</dbReference>
<evidence type="ECO:0000256" key="4">
    <source>
        <dbReference type="ARBA" id="ARBA00022695"/>
    </source>
</evidence>
<dbReference type="Gene3D" id="3.90.980.10">
    <property type="entry name" value="DNA primase, catalytic core, N-terminal domain"/>
    <property type="match status" value="1"/>
</dbReference>
<keyword evidence="8 12" id="KW-0862">Zinc</keyword>
<keyword evidence="9" id="KW-0460">Magnesium</keyword>
<dbReference type="OrthoDB" id="9803773at2"/>
<keyword evidence="1 12" id="KW-0240">DNA-directed RNA polymerase</keyword>
<evidence type="ECO:0000256" key="8">
    <source>
        <dbReference type="ARBA" id="ARBA00022833"/>
    </source>
</evidence>
<keyword evidence="6 12" id="KW-0479">Metal-binding</keyword>
<feature type="zinc finger region" description="CHC2-type" evidence="12">
    <location>
        <begin position="36"/>
        <end position="60"/>
    </location>
</feature>
<dbReference type="PANTHER" id="PTHR30313:SF2">
    <property type="entry name" value="DNA PRIMASE"/>
    <property type="match status" value="1"/>
</dbReference>
<evidence type="ECO:0000256" key="7">
    <source>
        <dbReference type="ARBA" id="ARBA00022771"/>
    </source>
</evidence>
<dbReference type="eggNOG" id="COG0358">
    <property type="taxonomic scope" value="Bacteria"/>
</dbReference>
<evidence type="ECO:0000256" key="3">
    <source>
        <dbReference type="ARBA" id="ARBA00022679"/>
    </source>
</evidence>
<dbReference type="EC" id="2.7.7.101" evidence="12"/>
<dbReference type="Proteomes" id="UP000192902">
    <property type="component" value="Chromosome"/>
</dbReference>
<dbReference type="SMART" id="SM00400">
    <property type="entry name" value="ZnF_CHCC"/>
    <property type="match status" value="1"/>
</dbReference>